<organism evidence="1 2">
    <name type="scientific">Helicobacter pylori</name>
    <name type="common">Campylobacter pylori</name>
    <dbReference type="NCBI Taxonomy" id="210"/>
    <lineage>
        <taxon>Bacteria</taxon>
        <taxon>Pseudomonadati</taxon>
        <taxon>Campylobacterota</taxon>
        <taxon>Epsilonproteobacteria</taxon>
        <taxon>Campylobacterales</taxon>
        <taxon>Helicobacteraceae</taxon>
        <taxon>Helicobacter</taxon>
    </lineage>
</organism>
<dbReference type="AlphaFoldDB" id="A0A438XZ82"/>
<gene>
    <name evidence="1" type="ORF">EC518_01910</name>
</gene>
<accession>A0A438XZ82</accession>
<comment type="caution">
    <text evidence="1">The sequence shown here is derived from an EMBL/GenBank/DDBJ whole genome shotgun (WGS) entry which is preliminary data.</text>
</comment>
<proteinExistence type="predicted"/>
<dbReference type="EMBL" id="RJGP01000043">
    <property type="protein sequence ID" value="RVZ43283.1"/>
    <property type="molecule type" value="Genomic_DNA"/>
</dbReference>
<sequence>MNICHDKKLLNDNYLLTTKGIANPYFTTNSLNNLFKITKLTLKSNAFNAVLKKFERANVSKGFLKYRYRLCLGLSGFLSSHRHK</sequence>
<dbReference type="Proteomes" id="UP000289022">
    <property type="component" value="Unassembled WGS sequence"/>
</dbReference>
<protein>
    <submittedName>
        <fullName evidence="1">Uncharacterized protein</fullName>
    </submittedName>
</protein>
<evidence type="ECO:0000313" key="2">
    <source>
        <dbReference type="Proteomes" id="UP000289022"/>
    </source>
</evidence>
<name>A0A438XZ82_HELPX</name>
<reference evidence="1 2" key="1">
    <citation type="submission" date="2018-11" db="EMBL/GenBank/DDBJ databases">
        <title>Genetic determinants and prediction of antibiotic resistance phenotypes in Helicobacter pylori.</title>
        <authorList>
            <person name="Wagner K."/>
        </authorList>
    </citation>
    <scope>NUCLEOTIDE SEQUENCE [LARGE SCALE GENOMIC DNA]</scope>
    <source>
        <strain evidence="1 2">ZH70</strain>
    </source>
</reference>
<evidence type="ECO:0000313" key="1">
    <source>
        <dbReference type="EMBL" id="RVZ43283.1"/>
    </source>
</evidence>